<dbReference type="SUPFAM" id="SSF55961">
    <property type="entry name" value="Bet v1-like"/>
    <property type="match status" value="1"/>
</dbReference>
<accession>A0A853EP11</accession>
<evidence type="ECO:0000256" key="1">
    <source>
        <dbReference type="ARBA" id="ARBA00009353"/>
    </source>
</evidence>
<comment type="similarity">
    <text evidence="1">Belongs to the NAD(P)-dependent epimerase/dehydratase family. SDR39U1 subfamily.</text>
</comment>
<dbReference type="PANTHER" id="PTHR11092:SF0">
    <property type="entry name" value="EPIMERASE FAMILY PROTEIN SDR39U1"/>
    <property type="match status" value="1"/>
</dbReference>
<reference evidence="4 5" key="1">
    <citation type="submission" date="2020-07" db="EMBL/GenBank/DDBJ databases">
        <title>MOT database genomes.</title>
        <authorList>
            <person name="Joseph S."/>
            <person name="Aduse-Opoku J."/>
            <person name="Hashim A."/>
            <person name="Wade W."/>
            <person name="Curtis M."/>
        </authorList>
    </citation>
    <scope>NUCLEOTIDE SEQUENCE [LARGE SCALE GENOMIC DNA]</scope>
    <source>
        <strain evidence="4 5">WMus004</strain>
    </source>
</reference>
<dbReference type="PANTHER" id="PTHR11092">
    <property type="entry name" value="SUGAR NUCLEOTIDE EPIMERASE RELATED"/>
    <property type="match status" value="1"/>
</dbReference>
<dbReference type="InterPro" id="IPR013549">
    <property type="entry name" value="DUF1731"/>
</dbReference>
<name>A0A853EP11_9ACTO</name>
<dbReference type="Gene3D" id="3.30.530.20">
    <property type="match status" value="1"/>
</dbReference>
<dbReference type="Pfam" id="PF01370">
    <property type="entry name" value="Epimerase"/>
    <property type="match status" value="1"/>
</dbReference>
<feature type="domain" description="DUF1731" evidence="3">
    <location>
        <begin position="359"/>
        <end position="407"/>
    </location>
</feature>
<dbReference type="Gene3D" id="3.40.50.720">
    <property type="entry name" value="NAD(P)-binding Rossmann-like Domain"/>
    <property type="match status" value="1"/>
</dbReference>
<protein>
    <submittedName>
        <fullName evidence="4">TIGR01777 family protein</fullName>
    </submittedName>
</protein>
<dbReference type="InterPro" id="IPR023393">
    <property type="entry name" value="START-like_dom_sf"/>
</dbReference>
<proteinExistence type="inferred from homology"/>
<dbReference type="Pfam" id="PF08338">
    <property type="entry name" value="DUF1731"/>
    <property type="match status" value="1"/>
</dbReference>
<comment type="caution">
    <text evidence="4">The sequence shown here is derived from an EMBL/GenBank/DDBJ whole genome shotgun (WGS) entry which is preliminary data.</text>
</comment>
<feature type="non-terminal residue" evidence="4">
    <location>
        <position position="1"/>
    </location>
</feature>
<dbReference type="Proteomes" id="UP000572528">
    <property type="component" value="Unassembled WGS sequence"/>
</dbReference>
<dbReference type="NCBIfam" id="TIGR01777">
    <property type="entry name" value="yfcH"/>
    <property type="match status" value="1"/>
</dbReference>
<dbReference type="EMBL" id="JACBXV010000164">
    <property type="protein sequence ID" value="NYS69901.1"/>
    <property type="molecule type" value="Genomic_DNA"/>
</dbReference>
<sequence length="417" mass="43693">RLGPALAGGARPRWVLEHVRSWEDAEGCGFVDAQVSGPWRRWEHTHSMTPVDGGAATELTDVVEVEPPRGMGAGSTVIARQIKRLLAYRARQLRNDLDFHARYAAQPRLTVAIAGASGLIGTQLAAALTTGGHRVVPMVRAARAGEGRIAWDPAAGRLDPADLEGVDAVVNLAGRSIGTRMTARARREILSSRVSCAALIARAAAALAGGGSGPRTIVQASGIGYYGPRRPAEVLTEESSAGRGFLAGVCRAWEAQLQRAADKGVRTCALRTGIVLAESGGALAPQLPLFLMGLGGRITDAGAAVSWIALDDMVRAYIHALLSPGLEGAVNAVAPHPVTAGELAATLGRVLRRPAVIPVPRLGPTAVLGTRGADELIHTDQWVSDARLRGSGFAPAHPDLEGALRHILRRPDDHGRP</sequence>
<dbReference type="InterPro" id="IPR036291">
    <property type="entry name" value="NAD(P)-bd_dom_sf"/>
</dbReference>
<dbReference type="SUPFAM" id="SSF51735">
    <property type="entry name" value="NAD(P)-binding Rossmann-fold domains"/>
    <property type="match status" value="1"/>
</dbReference>
<organism evidence="4 5">
    <name type="scientific">Actinomyces bowdenii</name>
    <dbReference type="NCBI Taxonomy" id="131109"/>
    <lineage>
        <taxon>Bacteria</taxon>
        <taxon>Bacillati</taxon>
        <taxon>Actinomycetota</taxon>
        <taxon>Actinomycetes</taxon>
        <taxon>Actinomycetales</taxon>
        <taxon>Actinomycetaceae</taxon>
        <taxon>Actinomyces</taxon>
    </lineage>
</organism>
<gene>
    <name evidence="4" type="ORF">HZZ05_10345</name>
</gene>
<dbReference type="AlphaFoldDB" id="A0A853EP11"/>
<evidence type="ECO:0000313" key="5">
    <source>
        <dbReference type="Proteomes" id="UP000572528"/>
    </source>
</evidence>
<evidence type="ECO:0000313" key="4">
    <source>
        <dbReference type="EMBL" id="NYS69901.1"/>
    </source>
</evidence>
<dbReference type="InterPro" id="IPR010099">
    <property type="entry name" value="SDR39U1"/>
</dbReference>
<evidence type="ECO:0000259" key="3">
    <source>
        <dbReference type="Pfam" id="PF08338"/>
    </source>
</evidence>
<dbReference type="InterPro" id="IPR001509">
    <property type="entry name" value="Epimerase_deHydtase"/>
</dbReference>
<dbReference type="RefSeq" id="WP_179901160.1">
    <property type="nucleotide sequence ID" value="NZ_JACBXV010000164.1"/>
</dbReference>
<feature type="domain" description="NAD-dependent epimerase/dehydratase" evidence="2">
    <location>
        <begin position="112"/>
        <end position="323"/>
    </location>
</feature>
<evidence type="ECO:0000259" key="2">
    <source>
        <dbReference type="Pfam" id="PF01370"/>
    </source>
</evidence>